<comment type="similarity">
    <text evidence="7">Belongs to the TRAP transporter large permease family.</text>
</comment>
<dbReference type="AlphaFoldDB" id="A0A328YV90"/>
<sequence>MVVTLIFLGVLIGGMAIGMPIAQALVLTGVALMWHLDFFDSQLLAQNLQAGFDNFPLLAVPFFILAGELMNAGGLSRRIIDLARAFVGHIRGGLGFVAIGAAVLLASMSGSAIADTAALATILLPMMRQQNYPASYSAGLLASGGIIAPIIPPSMPFVIYGVTTNTSISKLFLAGVFPGLMMGIFLILAWWWIARKHQLPAMERVEWGPRLRALLHSFWAMMMPVIILGGLKGGIFTPTEAAVVAAVYALIVSMFVYRELNWSQLYEVFLAAGKTTAVVMFLCGAATVTAYMITLADLPNLLADSFAGVMGHPMLFMALMMVFLLVVGTAMDLTPTILIFGPVCVPLAVKAGIDPVYFGFMFIYVGCIGLITPPVGTVQNVVAGVGRLRMETVIRGTTPFLLVYVLLLVLFVIFPSLVTAPLRWLH</sequence>
<comment type="function">
    <text evidence="7">Part of the tripartite ATP-independent periplasmic (TRAP) transport system.</text>
</comment>
<comment type="subunit">
    <text evidence="7">The complex comprises the extracytoplasmic solute receptor protein and the two transmembrane proteins.</text>
</comment>
<evidence type="ECO:0000256" key="6">
    <source>
        <dbReference type="ARBA" id="ARBA00023136"/>
    </source>
</evidence>
<comment type="subcellular location">
    <subcellularLocation>
        <location evidence="1 7">Cell inner membrane</location>
        <topology evidence="1 7">Multi-pass membrane protein</topology>
    </subcellularLocation>
</comment>
<dbReference type="PANTHER" id="PTHR33362:SF4">
    <property type="entry name" value="2,3-DIKETO-L-GULONATE TRAP TRANSPORTER LARGE PERMEASE PROTEIN YIAN"/>
    <property type="match status" value="1"/>
</dbReference>
<protein>
    <recommendedName>
        <fullName evidence="7">TRAP transporter large permease protein</fullName>
    </recommendedName>
</protein>
<dbReference type="Proteomes" id="UP000248856">
    <property type="component" value="Unassembled WGS sequence"/>
</dbReference>
<dbReference type="PIRSF" id="PIRSF006066">
    <property type="entry name" value="HI0050"/>
    <property type="match status" value="1"/>
</dbReference>
<dbReference type="PANTHER" id="PTHR33362">
    <property type="entry name" value="SIALIC ACID TRAP TRANSPORTER PERMEASE PROTEIN SIAT-RELATED"/>
    <property type="match status" value="1"/>
</dbReference>
<keyword evidence="2" id="KW-1003">Cell membrane</keyword>
<keyword evidence="10" id="KW-1185">Reference proteome</keyword>
<evidence type="ECO:0000256" key="5">
    <source>
        <dbReference type="ARBA" id="ARBA00022989"/>
    </source>
</evidence>
<comment type="caution">
    <text evidence="9">The sequence shown here is derived from an EMBL/GenBank/DDBJ whole genome shotgun (WGS) entry which is preliminary data.</text>
</comment>
<dbReference type="InterPro" id="IPR004681">
    <property type="entry name" value="TRAP_DctM"/>
</dbReference>
<feature type="transmembrane region" description="Helical" evidence="7">
    <location>
        <begin position="305"/>
        <end position="326"/>
    </location>
</feature>
<reference evidence="9 10" key="1">
    <citation type="submission" date="2018-06" db="EMBL/GenBank/DDBJ databases">
        <title>Genomic Encyclopedia of Archaeal and Bacterial Type Strains, Phase II (KMG-II): from individual species to whole genera.</title>
        <authorList>
            <person name="Goeker M."/>
        </authorList>
    </citation>
    <scope>NUCLEOTIDE SEQUENCE [LARGE SCALE GENOMIC DNA]</scope>
    <source>
        <strain evidence="9 10">CFPB 3232</strain>
    </source>
</reference>
<feature type="transmembrane region" description="Helical" evidence="7">
    <location>
        <begin position="357"/>
        <end position="378"/>
    </location>
</feature>
<feature type="transmembrane region" description="Helical" evidence="7">
    <location>
        <begin position="241"/>
        <end position="257"/>
    </location>
</feature>
<keyword evidence="3 7" id="KW-0997">Cell inner membrane</keyword>
<comment type="caution">
    <text evidence="7">Lacks conserved residue(s) required for the propagation of feature annotation.</text>
</comment>
<feature type="transmembrane region" description="Helical" evidence="7">
    <location>
        <begin position="214"/>
        <end position="235"/>
    </location>
</feature>
<accession>A0A328YV90</accession>
<evidence type="ECO:0000256" key="3">
    <source>
        <dbReference type="ARBA" id="ARBA00022519"/>
    </source>
</evidence>
<feature type="transmembrane region" description="Helical" evidence="7">
    <location>
        <begin position="134"/>
        <end position="151"/>
    </location>
</feature>
<keyword evidence="7" id="KW-0813">Transport</keyword>
<feature type="transmembrane region" description="Helical" evidence="7">
    <location>
        <begin position="333"/>
        <end position="351"/>
    </location>
</feature>
<feature type="transmembrane region" description="Helical" evidence="7">
    <location>
        <begin position="399"/>
        <end position="418"/>
    </location>
</feature>
<gene>
    <name evidence="9" type="ORF">AX018_104311</name>
</gene>
<evidence type="ECO:0000256" key="7">
    <source>
        <dbReference type="RuleBase" id="RU369079"/>
    </source>
</evidence>
<evidence type="ECO:0000256" key="1">
    <source>
        <dbReference type="ARBA" id="ARBA00004429"/>
    </source>
</evidence>
<evidence type="ECO:0000259" key="8">
    <source>
        <dbReference type="Pfam" id="PF06808"/>
    </source>
</evidence>
<keyword evidence="5 7" id="KW-1133">Transmembrane helix</keyword>
<evidence type="ECO:0000313" key="10">
    <source>
        <dbReference type="Proteomes" id="UP000248856"/>
    </source>
</evidence>
<dbReference type="RefSeq" id="WP_111880137.1">
    <property type="nucleotide sequence ID" value="NZ_CBCSGC010000051.1"/>
</dbReference>
<dbReference type="OrthoDB" id="9777699at2"/>
<dbReference type="GO" id="GO:0005886">
    <property type="term" value="C:plasma membrane"/>
    <property type="evidence" value="ECO:0007669"/>
    <property type="project" value="UniProtKB-SubCell"/>
</dbReference>
<proteinExistence type="inferred from homology"/>
<evidence type="ECO:0000313" key="9">
    <source>
        <dbReference type="EMBL" id="RAR76735.1"/>
    </source>
</evidence>
<dbReference type="Pfam" id="PF06808">
    <property type="entry name" value="DctM"/>
    <property type="match status" value="1"/>
</dbReference>
<feature type="transmembrane region" description="Helical" evidence="7">
    <location>
        <begin position="82"/>
        <end position="104"/>
    </location>
</feature>
<keyword evidence="6 7" id="KW-0472">Membrane</keyword>
<dbReference type="GO" id="GO:0022857">
    <property type="term" value="F:transmembrane transporter activity"/>
    <property type="evidence" value="ECO:0007669"/>
    <property type="project" value="UniProtKB-UniRule"/>
</dbReference>
<evidence type="ECO:0000256" key="2">
    <source>
        <dbReference type="ARBA" id="ARBA00022475"/>
    </source>
</evidence>
<feature type="domain" description="TRAP C4-dicarboxylate transport system permease DctM subunit" evidence="8">
    <location>
        <begin position="8"/>
        <end position="416"/>
    </location>
</feature>
<dbReference type="InterPro" id="IPR010656">
    <property type="entry name" value="DctM"/>
</dbReference>
<feature type="transmembrane region" description="Helical" evidence="7">
    <location>
        <begin position="269"/>
        <end position="293"/>
    </location>
</feature>
<dbReference type="NCBIfam" id="TIGR00786">
    <property type="entry name" value="dctM"/>
    <property type="match status" value="1"/>
</dbReference>
<organism evidence="9 10">
    <name type="scientific">Paracidovorax anthurii</name>
    <dbReference type="NCBI Taxonomy" id="78229"/>
    <lineage>
        <taxon>Bacteria</taxon>
        <taxon>Pseudomonadati</taxon>
        <taxon>Pseudomonadota</taxon>
        <taxon>Betaproteobacteria</taxon>
        <taxon>Burkholderiales</taxon>
        <taxon>Comamonadaceae</taxon>
        <taxon>Paracidovorax</taxon>
    </lineage>
</organism>
<name>A0A328YV90_9BURK</name>
<dbReference type="EMBL" id="QLTA01000043">
    <property type="protein sequence ID" value="RAR76735.1"/>
    <property type="molecule type" value="Genomic_DNA"/>
</dbReference>
<feature type="transmembrane region" description="Helical" evidence="7">
    <location>
        <begin position="171"/>
        <end position="193"/>
    </location>
</feature>
<keyword evidence="4 7" id="KW-0812">Transmembrane</keyword>
<evidence type="ECO:0000256" key="4">
    <source>
        <dbReference type="ARBA" id="ARBA00022692"/>
    </source>
</evidence>